<comment type="similarity">
    <text evidence="2">Belongs to the cytochrome P450 family.</text>
</comment>
<evidence type="ECO:0000256" key="8">
    <source>
        <dbReference type="SAM" id="MobiDB-lite"/>
    </source>
</evidence>
<keyword evidence="3" id="KW-0808">Transferase</keyword>
<dbReference type="InterPro" id="IPR002403">
    <property type="entry name" value="Cyt_P450_E_grp-IV"/>
</dbReference>
<dbReference type="GO" id="GO:0004659">
    <property type="term" value="F:prenyltransferase activity"/>
    <property type="evidence" value="ECO:0007669"/>
    <property type="project" value="InterPro"/>
</dbReference>
<reference evidence="9" key="1">
    <citation type="submission" date="2023-01" db="EMBL/GenBank/DDBJ databases">
        <title>The chitinases involved in constricting ring structure development in the nematode-trapping fungus Drechslerella dactyloides.</title>
        <authorList>
            <person name="Wang R."/>
            <person name="Zhang L."/>
            <person name="Tang P."/>
            <person name="Li S."/>
            <person name="Liang L."/>
        </authorList>
    </citation>
    <scope>NUCLEOTIDE SEQUENCE</scope>
    <source>
        <strain evidence="9">YMF1.00031</strain>
    </source>
</reference>
<comment type="cofactor">
    <cofactor evidence="1">
        <name>heme</name>
        <dbReference type="ChEBI" id="CHEBI:30413"/>
    </cofactor>
</comment>
<dbReference type="InterPro" id="IPR000092">
    <property type="entry name" value="Polyprenyl_synt"/>
</dbReference>
<keyword evidence="10" id="KW-1185">Reference proteome</keyword>
<keyword evidence="4" id="KW-0479">Metal-binding</keyword>
<keyword evidence="5" id="KW-0460">Magnesium</keyword>
<comment type="caution">
    <text evidence="9">The sequence shown here is derived from an EMBL/GenBank/DDBJ whole genome shotgun (WGS) entry which is preliminary data.</text>
</comment>
<name>A0AAD6IS45_DREDA</name>
<dbReference type="GO" id="GO:0043386">
    <property type="term" value="P:mycotoxin biosynthetic process"/>
    <property type="evidence" value="ECO:0007669"/>
    <property type="project" value="UniProtKB-ARBA"/>
</dbReference>
<dbReference type="GO" id="GO:0016705">
    <property type="term" value="F:oxidoreductase activity, acting on paired donors, with incorporation or reduction of molecular oxygen"/>
    <property type="evidence" value="ECO:0007669"/>
    <property type="project" value="InterPro"/>
</dbReference>
<evidence type="ECO:0000256" key="2">
    <source>
        <dbReference type="ARBA" id="ARBA00010617"/>
    </source>
</evidence>
<dbReference type="PRINTS" id="PR00465">
    <property type="entry name" value="EP450IV"/>
</dbReference>
<dbReference type="InterPro" id="IPR001128">
    <property type="entry name" value="Cyt_P450"/>
</dbReference>
<dbReference type="EMBL" id="JAQGDS010000010">
    <property type="protein sequence ID" value="KAJ6257579.1"/>
    <property type="molecule type" value="Genomic_DNA"/>
</dbReference>
<dbReference type="PANTHER" id="PTHR24305">
    <property type="entry name" value="CYTOCHROME P450"/>
    <property type="match status" value="1"/>
</dbReference>
<gene>
    <name evidence="9" type="ORF">Dda_7364</name>
</gene>
<protein>
    <submittedName>
        <fullName evidence="9">Uncharacterized protein</fullName>
    </submittedName>
</protein>
<dbReference type="Pfam" id="PF19086">
    <property type="entry name" value="Terpene_syn_C_2"/>
    <property type="match status" value="1"/>
</dbReference>
<evidence type="ECO:0000256" key="1">
    <source>
        <dbReference type="ARBA" id="ARBA00001971"/>
    </source>
</evidence>
<dbReference type="GO" id="GO:0046165">
    <property type="term" value="P:alcohol biosynthetic process"/>
    <property type="evidence" value="ECO:0007669"/>
    <property type="project" value="UniProtKB-ARBA"/>
</dbReference>
<dbReference type="InterPro" id="IPR036396">
    <property type="entry name" value="Cyt_P450_sf"/>
</dbReference>
<feature type="region of interest" description="Disordered" evidence="8">
    <location>
        <begin position="1"/>
        <end position="27"/>
    </location>
</feature>
<evidence type="ECO:0000256" key="4">
    <source>
        <dbReference type="ARBA" id="ARBA00022723"/>
    </source>
</evidence>
<dbReference type="Proteomes" id="UP001221413">
    <property type="component" value="Unassembled WGS sequence"/>
</dbReference>
<evidence type="ECO:0000256" key="3">
    <source>
        <dbReference type="ARBA" id="ARBA00022679"/>
    </source>
</evidence>
<dbReference type="PANTHER" id="PTHR24305:SF96">
    <property type="entry name" value="CYTOCHROME P450 MONOOXYGENASE STCB-RELATED"/>
    <property type="match status" value="1"/>
</dbReference>
<dbReference type="GO" id="GO:0008299">
    <property type="term" value="P:isoprenoid biosynthetic process"/>
    <property type="evidence" value="ECO:0007669"/>
    <property type="project" value="InterPro"/>
</dbReference>
<dbReference type="Gene3D" id="1.10.630.10">
    <property type="entry name" value="Cytochrome P450"/>
    <property type="match status" value="1"/>
</dbReference>
<feature type="compositionally biased region" description="Basic residues" evidence="8">
    <location>
        <begin position="1"/>
        <end position="10"/>
    </location>
</feature>
<dbReference type="Pfam" id="PF00067">
    <property type="entry name" value="p450"/>
    <property type="match status" value="1"/>
</dbReference>
<evidence type="ECO:0000256" key="6">
    <source>
        <dbReference type="ARBA" id="ARBA00023002"/>
    </source>
</evidence>
<dbReference type="GO" id="GO:0005506">
    <property type="term" value="F:iron ion binding"/>
    <property type="evidence" value="ECO:0007669"/>
    <property type="project" value="InterPro"/>
</dbReference>
<organism evidence="9 10">
    <name type="scientific">Drechslerella dactyloides</name>
    <name type="common">Nematode-trapping fungus</name>
    <name type="synonym">Arthrobotrys dactyloides</name>
    <dbReference type="NCBI Taxonomy" id="74499"/>
    <lineage>
        <taxon>Eukaryota</taxon>
        <taxon>Fungi</taxon>
        <taxon>Dikarya</taxon>
        <taxon>Ascomycota</taxon>
        <taxon>Pezizomycotina</taxon>
        <taxon>Orbiliomycetes</taxon>
        <taxon>Orbiliales</taxon>
        <taxon>Orbiliaceae</taxon>
        <taxon>Drechslerella</taxon>
    </lineage>
</organism>
<evidence type="ECO:0000313" key="9">
    <source>
        <dbReference type="EMBL" id="KAJ6257579.1"/>
    </source>
</evidence>
<dbReference type="SUPFAM" id="SSF48264">
    <property type="entry name" value="Cytochrome P450"/>
    <property type="match status" value="1"/>
</dbReference>
<dbReference type="Pfam" id="PF00348">
    <property type="entry name" value="polyprenyl_synt"/>
    <property type="match status" value="1"/>
</dbReference>
<dbReference type="SUPFAM" id="SSF48576">
    <property type="entry name" value="Terpenoid synthases"/>
    <property type="match status" value="2"/>
</dbReference>
<keyword evidence="6" id="KW-0560">Oxidoreductase</keyword>
<keyword evidence="7" id="KW-0408">Iron</keyword>
<dbReference type="InterPro" id="IPR008949">
    <property type="entry name" value="Isoprenoid_synthase_dom_sf"/>
</dbReference>
<accession>A0AAD6IS45</accession>
<dbReference type="PROSITE" id="PS00723">
    <property type="entry name" value="POLYPRENYL_SYNTHASE_1"/>
    <property type="match status" value="1"/>
</dbReference>
<dbReference type="InterPro" id="IPR050121">
    <property type="entry name" value="Cytochrome_P450_monoxygenase"/>
</dbReference>
<dbReference type="InterPro" id="IPR033749">
    <property type="entry name" value="Polyprenyl_synt_CS"/>
</dbReference>
<evidence type="ECO:0000256" key="7">
    <source>
        <dbReference type="ARBA" id="ARBA00023004"/>
    </source>
</evidence>
<feature type="compositionally biased region" description="Low complexity" evidence="8">
    <location>
        <begin position="388"/>
        <end position="398"/>
    </location>
</feature>
<dbReference type="GO" id="GO:0020037">
    <property type="term" value="F:heme binding"/>
    <property type="evidence" value="ECO:0007669"/>
    <property type="project" value="InterPro"/>
</dbReference>
<sequence length="1279" mass="144230">MTATRSKRAFIKAPMPPKHPRPTPSDRLDGYFLSLEPRVSLHEAKEIELQLQVRKEWYARGGCWVRDGSLSPNGPVNSLLLPEADPEKVLALSQIFEIGFIQDDWMDEDLMLEIEPEKREAMQKKFKIILNQLQGKAIVDYVNAFPAFTEFAQAYGGWLSRSLETHQLKDLEILDLDEYLVERYYTFGWKATSHLIPHLYDITLTDELYDAVLPLDKLGGYLSAIVNDILSVEREWIARIKLNQSAIPASAVYIILRTHDVTVSEAKEIAKKKILELEGKYLELRQQLLDNTKLPHDIRKYISGIDHMVSGNLVWHTGHPRYNYDADSPFCPKPEHKLRDFPLRDGKTLGDYSTINSCSTTTPSEIESASAVADHLVNGYVQKHYSEESTSSSQISENFSDESTLLTSDDESLKSQPIPSPWTTHYSNLSEEVLVLKPFEYVKSLPSKKIRHYAINALDIYYQAPQSSVDIITDIVDILHSSSLIIDDIEDDSPLRRGNPAAHMVFGTSQSINAANFLFVKALQEVQKLPHKSEAIAIFTDELRNLHVGQGFDLNWTFFSNCPSVEDYIRMIDGSLVILVGYIASNTIYRLYFSPLAKAGIPGPWYTAVSEFWWFWRNIKRDRFLAIHKLHEEYGPFVRITPNGVSITDLESIKKIHGVHDIYPKSSWYSLSGGDFDAVPLITDHKAYKARRKVYGNFFSVSNLGLLETVIHKHVKKGVLKVKERIETSGSPVDFMRWSRLAALDVVGELCFGHDFGMVDAETVHPFIKDSQALLATRAIPYLFAIITKARGFLSLIPYPTLQWFLSTEKRMFTHTNAALANVSEMIYSYRHGKLVARPPCFAKLVADMSDSQVKNRLNAAELSDESLVITAVGGDSTAISSTYLIWRILKDVRIRRKVEEELRALANTVGVTEIDSDDLDWLTDEHLRNLPYLTVVIKESLRLYAPVQFSLPREVPVGGGGRQLGPYFIPTGTEVSVPTYTVHRDPDIFEDPLLFKPERWINPTKDMEAVILTFGGASRLTALSAVLPIKDDCGHDGLSKSGLVKRDYSQHLDVWLSNPKNPDSATFSSETDDAWYKLDLKFPFTFFGKTSSTAWISMNGFITLDEPTSSKSSGRNVPFPADPASNDVPQSMVAPLWRDLWMAPFVKDLSVSWNYNLPTRPGPENDGPSYSFYWSACDKAVPATNGSDSEPFAPCGPATRWFGASYFKNKPGIWSFRLMGDYADKVEGTVGIQSYPSFMVASYPPPTKFEFNEGLKRACMILDTNTNTTSVPEDQLKC</sequence>
<dbReference type="GO" id="GO:0004497">
    <property type="term" value="F:monooxygenase activity"/>
    <property type="evidence" value="ECO:0007669"/>
    <property type="project" value="InterPro"/>
</dbReference>
<dbReference type="AlphaFoldDB" id="A0AAD6IS45"/>
<evidence type="ECO:0000313" key="10">
    <source>
        <dbReference type="Proteomes" id="UP001221413"/>
    </source>
</evidence>
<proteinExistence type="inferred from homology"/>
<dbReference type="Gene3D" id="1.10.600.10">
    <property type="entry name" value="Farnesyl Diphosphate Synthase"/>
    <property type="match status" value="2"/>
</dbReference>
<evidence type="ECO:0000256" key="5">
    <source>
        <dbReference type="ARBA" id="ARBA00022842"/>
    </source>
</evidence>
<feature type="region of interest" description="Disordered" evidence="8">
    <location>
        <begin position="387"/>
        <end position="419"/>
    </location>
</feature>